<dbReference type="Pfam" id="PF03591">
    <property type="entry name" value="AzlC"/>
    <property type="match status" value="1"/>
</dbReference>
<evidence type="ECO:0000256" key="7">
    <source>
        <dbReference type="ARBA" id="ARBA00023136"/>
    </source>
</evidence>
<keyword evidence="5 8" id="KW-0812">Transmembrane</keyword>
<dbReference type="GO" id="GO:1903785">
    <property type="term" value="P:L-valine transmembrane transport"/>
    <property type="evidence" value="ECO:0007669"/>
    <property type="project" value="TreeGrafter"/>
</dbReference>
<organism evidence="9 10">
    <name type="scientific">Zwartia hollandica</name>
    <dbReference type="NCBI Taxonomy" id="324606"/>
    <lineage>
        <taxon>Bacteria</taxon>
        <taxon>Pseudomonadati</taxon>
        <taxon>Pseudomonadota</taxon>
        <taxon>Betaproteobacteria</taxon>
        <taxon>Burkholderiales</taxon>
        <taxon>Alcaligenaceae</taxon>
        <taxon>Zwartia</taxon>
    </lineage>
</organism>
<evidence type="ECO:0000256" key="1">
    <source>
        <dbReference type="ARBA" id="ARBA00004651"/>
    </source>
</evidence>
<evidence type="ECO:0000256" key="3">
    <source>
        <dbReference type="ARBA" id="ARBA00022448"/>
    </source>
</evidence>
<feature type="transmembrane region" description="Helical" evidence="8">
    <location>
        <begin position="51"/>
        <end position="74"/>
    </location>
</feature>
<evidence type="ECO:0000256" key="6">
    <source>
        <dbReference type="ARBA" id="ARBA00022989"/>
    </source>
</evidence>
<feature type="transmembrane region" description="Helical" evidence="8">
    <location>
        <begin position="174"/>
        <end position="194"/>
    </location>
</feature>
<evidence type="ECO:0000313" key="10">
    <source>
        <dbReference type="Proteomes" id="UP000739565"/>
    </source>
</evidence>
<evidence type="ECO:0000256" key="2">
    <source>
        <dbReference type="ARBA" id="ARBA00010735"/>
    </source>
</evidence>
<keyword evidence="3" id="KW-0813">Transport</keyword>
<dbReference type="EMBL" id="JAHXRI010000010">
    <property type="protein sequence ID" value="MBZ1351644.1"/>
    <property type="molecule type" value="Genomic_DNA"/>
</dbReference>
<accession>A0A953NDH5</accession>
<reference evidence="9" key="1">
    <citation type="submission" date="2021-07" db="EMBL/GenBank/DDBJ databases">
        <title>New genus and species of the family Alcaligenaceae.</title>
        <authorList>
            <person name="Hahn M.W."/>
        </authorList>
    </citation>
    <scope>NUCLEOTIDE SEQUENCE</scope>
    <source>
        <strain evidence="9">LF4-65</strain>
    </source>
</reference>
<comment type="caution">
    <text evidence="9">The sequence shown here is derived from an EMBL/GenBank/DDBJ whole genome shotgun (WGS) entry which is preliminary data.</text>
</comment>
<comment type="similarity">
    <text evidence="2">Belongs to the AzlC family.</text>
</comment>
<sequence>MAAKPLDSIALRTLRRRAFFEGARAIAPGLIALAIWGIVTGVAMVKSGLSAPAAAVMSLLVYAGSAQLTAIPLLVVGAPLWLIFGAGIIVNLRFLIFGAAMHPYFKHMPWPKRLLLGFMNVDIVFVTFIGRFGAAPQKGNTEQLWFFIGATIPCWAMWQLTSLIGITLSASVPASWSLEFAAVLALMALMLPLIKTRPAMISVLAAGATAWLTQPWPLRMGLVASTVVGIAAGMWAESQLHRNITTTGSGS</sequence>
<comment type="subcellular location">
    <subcellularLocation>
        <location evidence="1">Cell membrane</location>
        <topology evidence="1">Multi-pass membrane protein</topology>
    </subcellularLocation>
</comment>
<dbReference type="GO" id="GO:0005886">
    <property type="term" value="C:plasma membrane"/>
    <property type="evidence" value="ECO:0007669"/>
    <property type="project" value="UniProtKB-SubCell"/>
</dbReference>
<protein>
    <submittedName>
        <fullName evidence="9">AzlC family ABC transporter permease</fullName>
    </submittedName>
</protein>
<proteinExistence type="inferred from homology"/>
<feature type="transmembrane region" description="Helical" evidence="8">
    <location>
        <begin position="114"/>
        <end position="132"/>
    </location>
</feature>
<gene>
    <name evidence="9" type="ORF">KZZ10_13410</name>
</gene>
<evidence type="ECO:0000256" key="5">
    <source>
        <dbReference type="ARBA" id="ARBA00022692"/>
    </source>
</evidence>
<evidence type="ECO:0000313" key="9">
    <source>
        <dbReference type="EMBL" id="MBZ1351644.1"/>
    </source>
</evidence>
<dbReference type="PANTHER" id="PTHR34979:SF1">
    <property type="entry name" value="INNER MEMBRANE PROTEIN YGAZ"/>
    <property type="match status" value="1"/>
</dbReference>
<dbReference type="InterPro" id="IPR011606">
    <property type="entry name" value="Brnchd-chn_aa_trnsp_permease"/>
</dbReference>
<evidence type="ECO:0000256" key="4">
    <source>
        <dbReference type="ARBA" id="ARBA00022475"/>
    </source>
</evidence>
<evidence type="ECO:0000256" key="8">
    <source>
        <dbReference type="SAM" id="Phobius"/>
    </source>
</evidence>
<dbReference type="AlphaFoldDB" id="A0A953NDH5"/>
<dbReference type="PANTHER" id="PTHR34979">
    <property type="entry name" value="INNER MEMBRANE PROTEIN YGAZ"/>
    <property type="match status" value="1"/>
</dbReference>
<feature type="transmembrane region" description="Helical" evidence="8">
    <location>
        <begin position="144"/>
        <end position="168"/>
    </location>
</feature>
<dbReference type="Proteomes" id="UP000739565">
    <property type="component" value="Unassembled WGS sequence"/>
</dbReference>
<keyword evidence="4" id="KW-1003">Cell membrane</keyword>
<name>A0A953NDH5_9BURK</name>
<keyword evidence="6 8" id="KW-1133">Transmembrane helix</keyword>
<keyword evidence="7 8" id="KW-0472">Membrane</keyword>
<feature type="transmembrane region" description="Helical" evidence="8">
    <location>
        <begin position="25"/>
        <end position="45"/>
    </location>
</feature>
<feature type="transmembrane region" description="Helical" evidence="8">
    <location>
        <begin position="81"/>
        <end position="102"/>
    </location>
</feature>
<keyword evidence="10" id="KW-1185">Reference proteome</keyword>